<keyword evidence="2" id="KW-1185">Reference proteome</keyword>
<name>A0A1A9ZBJ7_GLOPL</name>
<dbReference type="EnsemblMetazoa" id="GPAI009662-RA">
    <property type="protein sequence ID" value="GPAI009662-PA"/>
    <property type="gene ID" value="GPAI009662"/>
</dbReference>
<reference evidence="1" key="2">
    <citation type="submission" date="2020-05" db="UniProtKB">
        <authorList>
            <consortium name="EnsemblMetazoa"/>
        </authorList>
    </citation>
    <scope>IDENTIFICATION</scope>
    <source>
        <strain evidence="1">IAEA</strain>
    </source>
</reference>
<sequence>MYCLPPKQEKFDNKGNSITVIEDTSHQHHQQQYHHHYFGMMAVAVTVHQYSVAENVKRLLEDKKKKNLIRKKNTLASVEELGVQRWLIFGRGAE</sequence>
<proteinExistence type="predicted"/>
<dbReference type="VEuPathDB" id="VectorBase:GPAI009662"/>
<accession>A0A1A9ZBJ7</accession>
<evidence type="ECO:0000313" key="2">
    <source>
        <dbReference type="Proteomes" id="UP000092445"/>
    </source>
</evidence>
<organism evidence="1 2">
    <name type="scientific">Glossina pallidipes</name>
    <name type="common">Tsetse fly</name>
    <dbReference type="NCBI Taxonomy" id="7398"/>
    <lineage>
        <taxon>Eukaryota</taxon>
        <taxon>Metazoa</taxon>
        <taxon>Ecdysozoa</taxon>
        <taxon>Arthropoda</taxon>
        <taxon>Hexapoda</taxon>
        <taxon>Insecta</taxon>
        <taxon>Pterygota</taxon>
        <taxon>Neoptera</taxon>
        <taxon>Endopterygota</taxon>
        <taxon>Diptera</taxon>
        <taxon>Brachycera</taxon>
        <taxon>Muscomorpha</taxon>
        <taxon>Hippoboscoidea</taxon>
        <taxon>Glossinidae</taxon>
        <taxon>Glossina</taxon>
    </lineage>
</organism>
<dbReference type="AlphaFoldDB" id="A0A1A9ZBJ7"/>
<evidence type="ECO:0000313" key="1">
    <source>
        <dbReference type="EnsemblMetazoa" id="GPAI009662-PA"/>
    </source>
</evidence>
<protein>
    <submittedName>
        <fullName evidence="1">Uncharacterized protein</fullName>
    </submittedName>
</protein>
<reference evidence="2" key="1">
    <citation type="submission" date="2014-03" db="EMBL/GenBank/DDBJ databases">
        <authorList>
            <person name="Aksoy S."/>
            <person name="Warren W."/>
            <person name="Wilson R.K."/>
        </authorList>
    </citation>
    <scope>NUCLEOTIDE SEQUENCE [LARGE SCALE GENOMIC DNA]</scope>
    <source>
        <strain evidence="2">IAEA</strain>
    </source>
</reference>
<dbReference type="Proteomes" id="UP000092445">
    <property type="component" value="Unassembled WGS sequence"/>
</dbReference>